<dbReference type="AlphaFoldDB" id="A2FNT3"/>
<organism evidence="2 3">
    <name type="scientific">Trichomonas vaginalis (strain ATCC PRA-98 / G3)</name>
    <dbReference type="NCBI Taxonomy" id="412133"/>
    <lineage>
        <taxon>Eukaryota</taxon>
        <taxon>Metamonada</taxon>
        <taxon>Parabasalia</taxon>
        <taxon>Trichomonadida</taxon>
        <taxon>Trichomonadidae</taxon>
        <taxon>Trichomonas</taxon>
    </lineage>
</organism>
<evidence type="ECO:0000313" key="2">
    <source>
        <dbReference type="EMBL" id="EAX93446.1"/>
    </source>
</evidence>
<name>A2FNT3_TRIV3</name>
<dbReference type="OrthoDB" id="10510141at2759"/>
<protein>
    <submittedName>
        <fullName evidence="2">Uncharacterized protein</fullName>
    </submittedName>
</protein>
<dbReference type="EMBL" id="DS113912">
    <property type="protein sequence ID" value="EAX93446.1"/>
    <property type="molecule type" value="Genomic_DNA"/>
</dbReference>
<proteinExistence type="predicted"/>
<accession>A2FNT3</accession>
<reference evidence="2" key="2">
    <citation type="journal article" date="2007" name="Science">
        <title>Draft genome sequence of the sexually transmitted pathogen Trichomonas vaginalis.</title>
        <authorList>
            <person name="Carlton J.M."/>
            <person name="Hirt R.P."/>
            <person name="Silva J.C."/>
            <person name="Delcher A.L."/>
            <person name="Schatz M."/>
            <person name="Zhao Q."/>
            <person name="Wortman J.R."/>
            <person name="Bidwell S.L."/>
            <person name="Alsmark U.C.M."/>
            <person name="Besteiro S."/>
            <person name="Sicheritz-Ponten T."/>
            <person name="Noel C.J."/>
            <person name="Dacks J.B."/>
            <person name="Foster P.G."/>
            <person name="Simillion C."/>
            <person name="Van de Peer Y."/>
            <person name="Miranda-Saavedra D."/>
            <person name="Barton G.J."/>
            <person name="Westrop G.D."/>
            <person name="Mueller S."/>
            <person name="Dessi D."/>
            <person name="Fiori P.L."/>
            <person name="Ren Q."/>
            <person name="Paulsen I."/>
            <person name="Zhang H."/>
            <person name="Bastida-Corcuera F.D."/>
            <person name="Simoes-Barbosa A."/>
            <person name="Brown M.T."/>
            <person name="Hayes R.D."/>
            <person name="Mukherjee M."/>
            <person name="Okumura C.Y."/>
            <person name="Schneider R."/>
            <person name="Smith A.J."/>
            <person name="Vanacova S."/>
            <person name="Villalvazo M."/>
            <person name="Haas B.J."/>
            <person name="Pertea M."/>
            <person name="Feldblyum T.V."/>
            <person name="Utterback T.R."/>
            <person name="Shu C.L."/>
            <person name="Osoegawa K."/>
            <person name="de Jong P.J."/>
            <person name="Hrdy I."/>
            <person name="Horvathova L."/>
            <person name="Zubacova Z."/>
            <person name="Dolezal P."/>
            <person name="Malik S.B."/>
            <person name="Logsdon J.M. Jr."/>
            <person name="Henze K."/>
            <person name="Gupta A."/>
            <person name="Wang C.C."/>
            <person name="Dunne R.L."/>
            <person name="Upcroft J.A."/>
            <person name="Upcroft P."/>
            <person name="White O."/>
            <person name="Salzberg S.L."/>
            <person name="Tang P."/>
            <person name="Chiu C.-H."/>
            <person name="Lee Y.-S."/>
            <person name="Embley T.M."/>
            <person name="Coombs G.H."/>
            <person name="Mottram J.C."/>
            <person name="Tachezy J."/>
            <person name="Fraser-Liggett C.M."/>
            <person name="Johnson P.J."/>
        </authorList>
    </citation>
    <scope>NUCLEOTIDE SEQUENCE [LARGE SCALE GENOMIC DNA]</scope>
    <source>
        <strain evidence="2">G3</strain>
    </source>
</reference>
<dbReference type="InParanoid" id="A2FNT3"/>
<feature type="coiled-coil region" evidence="1">
    <location>
        <begin position="490"/>
        <end position="517"/>
    </location>
</feature>
<evidence type="ECO:0000313" key="3">
    <source>
        <dbReference type="Proteomes" id="UP000001542"/>
    </source>
</evidence>
<dbReference type="KEGG" id="tva:4751164"/>
<dbReference type="Proteomes" id="UP000001542">
    <property type="component" value="Unassembled WGS sequence"/>
</dbReference>
<dbReference type="RefSeq" id="XP_001306376.1">
    <property type="nucleotide sequence ID" value="XM_001306375.1"/>
</dbReference>
<dbReference type="VEuPathDB" id="TrichDB:TVAG_137310"/>
<keyword evidence="3" id="KW-1185">Reference proteome</keyword>
<dbReference type="VEuPathDB" id="TrichDB:TVAGG3_0558810"/>
<gene>
    <name evidence="2" type="ORF">TVAG_137310</name>
</gene>
<evidence type="ECO:0000256" key="1">
    <source>
        <dbReference type="SAM" id="Coils"/>
    </source>
</evidence>
<sequence length="1225" mass="140576">MSEEVTVRILFPQTNLNVVEHNFNIDKEVTAILEYAIQCFPDKVLPSSQIYVSNDQHLYDFISPETKINDLKYSQQQQMLVVPESYSITIQDPLNRTISMSIKSNFLVREIVRTVCVQSQLLDPRFYVMTAKNVVLDQDGTFAAQAPFASQFNLTRLETDQLCQLLQSDFISGTLSCTDKDIPYVMASFLLKQNGPYKSSDTKQVLEAELAKFVPRSIQEPKKFISDAVSTYKKLKATDSFTNDFVDYLLNYIHFMSIVVNAERYQGLIGKKPSKDKVTISLGYSVLKFYKQNSTNFIDQYNLTAMRNLQMEGLDSFKFEYDTPKGPIQVRCQSNDEMQNIFNTIVGRLKSPGAKRGSDTRGSSDSFASVAIPSFAQLFSYYSEIPRFELSQITTRVIHLLLSHIKTQNATFVMDFQQNKQTDKSYFQCVRLTASICRLIDEQTAMNLYTDLENLTTTDANYYETLSEREHFAQKVMSSKASKSEQKTFAAQMQTLNQKSQDAHQELENAIKKFTETLLKAHEHIGEMIEEKSQFVLRPLAISCIRSILYLLFVYYWINEMSDMRSTIQQIKDTLLQIIADFENINCYSVEYKTLTEHFAVLVQLSKDAITHANSYDPSEPTRQYLIITATAMHDEVEKWNKELLTYFEKNPPKELSKPLDKIEKIVPDETRQQLKLSHQILEELSGNIDNLNEAEDKLKKLSVFITTILGMAPESTHEPCIIAFNEVRIDVERSFVKNGMYNASASCERCTAALDAAFQSVNPANDLRQQLTQFPIDDARVLALLPIVDYLDQNGPLYQGSSTQVDIQRFIMQMTLAKTETLVEIAFTVESHVPENLRHLTEVCDPTKDLYPEVDSEMDIHQLATQAKQSSLDAVNSAQNIRQNVREFERECSKKYRTLNTQLWRVMNIFRQYAIDEDPGTVGHKTFEQCREAFRILIEETAFDMKRDRSFLPFIQEFTDKVMAVTESPRRPKTLGALCVFLLSQQTRQGFYEAARALADFTHFVLCEDSNKAARKLVEDSQTEYEFRTTTMMISQLKNRLINVKNKVDLSMKAKTQIDIRKSHVDLRSDFATFITKFNENIFFVFTQMVAMKIRNIAAIQQLATGVEAIEKDLPLVMSIEYSAPYFSRSVCGIVLYSMDQIINTAKEMNSGKTVQCTNDAQLAVREFLFMIRRKVAEADEESNRARRGIGIPDMQAVIDRETKAMNAAADFQRSIRKRQWTVK</sequence>
<reference evidence="2" key="1">
    <citation type="submission" date="2006-10" db="EMBL/GenBank/DDBJ databases">
        <authorList>
            <person name="Amadeo P."/>
            <person name="Zhao Q."/>
            <person name="Wortman J."/>
            <person name="Fraser-Liggett C."/>
            <person name="Carlton J."/>
        </authorList>
    </citation>
    <scope>NUCLEOTIDE SEQUENCE</scope>
    <source>
        <strain evidence="2">G3</strain>
    </source>
</reference>
<keyword evidence="1" id="KW-0175">Coiled coil</keyword>